<evidence type="ECO:0000256" key="2">
    <source>
        <dbReference type="SAM" id="Phobius"/>
    </source>
</evidence>
<evidence type="ECO:0000256" key="1">
    <source>
        <dbReference type="SAM" id="MobiDB-lite"/>
    </source>
</evidence>
<sequence>MRLIEFLLNNWVFVAIAFFVLSSLLKKGGGRTGNAQRPNSPGGRPNSMPPFGGGGMGWPSKGEPPAARRASAEAEPAPGRPVRSSGQEYQSPSGSRETSVYDRMDEPAGPSAAAVPITPRYAREGVQASSRPASDAPAGSASPSSPLGSLRPEDVARGVIWAEILGPPRAKRPYRRK</sequence>
<feature type="compositionally biased region" description="Low complexity" evidence="1">
    <location>
        <begin position="58"/>
        <end position="81"/>
    </location>
</feature>
<dbReference type="EMBL" id="JBBPCC010000011">
    <property type="protein sequence ID" value="MEK8129662.1"/>
    <property type="molecule type" value="Genomic_DNA"/>
</dbReference>
<accession>A0ABU9DLC8</accession>
<feature type="transmembrane region" description="Helical" evidence="2">
    <location>
        <begin position="6"/>
        <end position="25"/>
    </location>
</feature>
<reference evidence="3 4" key="1">
    <citation type="submission" date="2024-04" db="EMBL/GenBank/DDBJ databases">
        <title>draft genome sequnece of Paenibacillus filicis.</title>
        <authorList>
            <person name="Kim D.-U."/>
        </authorList>
    </citation>
    <scope>NUCLEOTIDE SEQUENCE [LARGE SCALE GENOMIC DNA]</scope>
    <source>
        <strain evidence="3 4">KACC14197</strain>
    </source>
</reference>
<name>A0ABU9DLC8_9BACL</name>
<evidence type="ECO:0000313" key="3">
    <source>
        <dbReference type="EMBL" id="MEK8129662.1"/>
    </source>
</evidence>
<comment type="caution">
    <text evidence="3">The sequence shown here is derived from an EMBL/GenBank/DDBJ whole genome shotgun (WGS) entry which is preliminary data.</text>
</comment>
<gene>
    <name evidence="3" type="ORF">WMW72_17285</name>
</gene>
<organism evidence="3 4">
    <name type="scientific">Paenibacillus filicis</name>
    <dbReference type="NCBI Taxonomy" id="669464"/>
    <lineage>
        <taxon>Bacteria</taxon>
        <taxon>Bacillati</taxon>
        <taxon>Bacillota</taxon>
        <taxon>Bacilli</taxon>
        <taxon>Bacillales</taxon>
        <taxon>Paenibacillaceae</taxon>
        <taxon>Paenibacillus</taxon>
    </lineage>
</organism>
<dbReference type="RefSeq" id="WP_341416780.1">
    <property type="nucleotide sequence ID" value="NZ_JBBPCC010000011.1"/>
</dbReference>
<evidence type="ECO:0000313" key="4">
    <source>
        <dbReference type="Proteomes" id="UP001469365"/>
    </source>
</evidence>
<feature type="compositionally biased region" description="Polar residues" evidence="1">
    <location>
        <begin position="84"/>
        <end position="98"/>
    </location>
</feature>
<keyword evidence="2" id="KW-1133">Transmembrane helix</keyword>
<proteinExistence type="predicted"/>
<feature type="region of interest" description="Disordered" evidence="1">
    <location>
        <begin position="28"/>
        <end position="153"/>
    </location>
</feature>
<feature type="compositionally biased region" description="Low complexity" evidence="1">
    <location>
        <begin position="128"/>
        <end position="150"/>
    </location>
</feature>
<keyword evidence="2" id="KW-0472">Membrane</keyword>
<dbReference type="Proteomes" id="UP001469365">
    <property type="component" value="Unassembled WGS sequence"/>
</dbReference>
<keyword evidence="2" id="KW-0812">Transmembrane</keyword>
<protein>
    <submittedName>
        <fullName evidence="3">Uncharacterized protein</fullName>
    </submittedName>
</protein>
<keyword evidence="4" id="KW-1185">Reference proteome</keyword>